<dbReference type="InterPro" id="IPR014729">
    <property type="entry name" value="Rossmann-like_a/b/a_fold"/>
</dbReference>
<keyword evidence="11 15" id="KW-0067">ATP-binding</keyword>
<dbReference type="GO" id="GO:0006747">
    <property type="term" value="P:FAD biosynthetic process"/>
    <property type="evidence" value="ECO:0007669"/>
    <property type="project" value="UniProtKB-UniRule"/>
</dbReference>
<reference evidence="17" key="1">
    <citation type="journal article" date="2021" name="PeerJ">
        <title>Extensive microbial diversity within the chicken gut microbiome revealed by metagenomics and culture.</title>
        <authorList>
            <person name="Gilroy R."/>
            <person name="Ravi A."/>
            <person name="Getino M."/>
            <person name="Pursley I."/>
            <person name="Horton D.L."/>
            <person name="Alikhan N.F."/>
            <person name="Baker D."/>
            <person name="Gharbi K."/>
            <person name="Hall N."/>
            <person name="Watson M."/>
            <person name="Adriaenssens E.M."/>
            <person name="Foster-Nyarko E."/>
            <person name="Jarju S."/>
            <person name="Secka A."/>
            <person name="Antonio M."/>
            <person name="Oren A."/>
            <person name="Chaudhuri R.R."/>
            <person name="La Ragione R."/>
            <person name="Hildebrand F."/>
            <person name="Pallen M.J."/>
        </authorList>
    </citation>
    <scope>NUCLEOTIDE SEQUENCE</scope>
    <source>
        <strain evidence="17">ChiHjej12B11-16260</strain>
    </source>
</reference>
<dbReference type="Gene3D" id="3.40.50.620">
    <property type="entry name" value="HUPs"/>
    <property type="match status" value="1"/>
</dbReference>
<dbReference type="SUPFAM" id="SSF52374">
    <property type="entry name" value="Nucleotidylyl transferase"/>
    <property type="match status" value="1"/>
</dbReference>
<dbReference type="InterPro" id="IPR023468">
    <property type="entry name" value="Riboflavin_kinase"/>
</dbReference>
<keyword evidence="9 15" id="KW-0418">Kinase</keyword>
<evidence type="ECO:0000256" key="6">
    <source>
        <dbReference type="ARBA" id="ARBA00022679"/>
    </source>
</evidence>
<reference evidence="17" key="2">
    <citation type="submission" date="2021-04" db="EMBL/GenBank/DDBJ databases">
        <authorList>
            <person name="Gilroy R."/>
        </authorList>
    </citation>
    <scope>NUCLEOTIDE SEQUENCE</scope>
    <source>
        <strain evidence="17">ChiHjej12B11-16260</strain>
    </source>
</reference>
<dbReference type="EMBL" id="DXFB01000004">
    <property type="protein sequence ID" value="HIX44613.1"/>
    <property type="molecule type" value="Genomic_DNA"/>
</dbReference>
<comment type="catalytic activity">
    <reaction evidence="13 15">
        <text>riboflavin + ATP = FMN + ADP + H(+)</text>
        <dbReference type="Rhea" id="RHEA:14357"/>
        <dbReference type="ChEBI" id="CHEBI:15378"/>
        <dbReference type="ChEBI" id="CHEBI:30616"/>
        <dbReference type="ChEBI" id="CHEBI:57986"/>
        <dbReference type="ChEBI" id="CHEBI:58210"/>
        <dbReference type="ChEBI" id="CHEBI:456216"/>
        <dbReference type="EC" id="2.7.1.26"/>
    </reaction>
</comment>
<dbReference type="NCBIfam" id="TIGR00083">
    <property type="entry name" value="ribF"/>
    <property type="match status" value="1"/>
</dbReference>
<evidence type="ECO:0000313" key="18">
    <source>
        <dbReference type="Proteomes" id="UP000824246"/>
    </source>
</evidence>
<dbReference type="InterPro" id="IPR023465">
    <property type="entry name" value="Riboflavin_kinase_dom_sf"/>
</dbReference>
<dbReference type="Pfam" id="PF06574">
    <property type="entry name" value="FAD_syn"/>
    <property type="match status" value="1"/>
</dbReference>
<accession>A0A9D1VPW0</accession>
<keyword evidence="10 15" id="KW-0274">FAD</keyword>
<dbReference type="GO" id="GO:0009231">
    <property type="term" value="P:riboflavin biosynthetic process"/>
    <property type="evidence" value="ECO:0007669"/>
    <property type="project" value="InterPro"/>
</dbReference>
<dbReference type="GO" id="GO:0003919">
    <property type="term" value="F:FMN adenylyltransferase activity"/>
    <property type="evidence" value="ECO:0007669"/>
    <property type="project" value="UniProtKB-UniRule"/>
</dbReference>
<dbReference type="GO" id="GO:0008531">
    <property type="term" value="F:riboflavin kinase activity"/>
    <property type="evidence" value="ECO:0007669"/>
    <property type="project" value="UniProtKB-UniRule"/>
</dbReference>
<dbReference type="GO" id="GO:0005524">
    <property type="term" value="F:ATP binding"/>
    <property type="evidence" value="ECO:0007669"/>
    <property type="project" value="UniProtKB-UniRule"/>
</dbReference>
<gene>
    <name evidence="17" type="ORF">H9982_00155</name>
</gene>
<protein>
    <recommendedName>
        <fullName evidence="15">Riboflavin biosynthesis protein</fullName>
    </recommendedName>
    <domain>
        <recommendedName>
            <fullName evidence="15">Riboflavin kinase</fullName>
            <ecNumber evidence="15">2.7.1.26</ecNumber>
        </recommendedName>
        <alternativeName>
            <fullName evidence="15">Flavokinase</fullName>
        </alternativeName>
    </domain>
    <domain>
        <recommendedName>
            <fullName evidence="15">FMN adenylyltransferase</fullName>
            <ecNumber evidence="15">2.7.7.2</ecNumber>
        </recommendedName>
        <alternativeName>
            <fullName evidence="15">FAD pyrophosphorylase</fullName>
        </alternativeName>
        <alternativeName>
            <fullName evidence="15">FAD synthase</fullName>
        </alternativeName>
    </domain>
</protein>
<sequence>MNIIYRPQEIERPLFAAIGMFDGVHLGHRSLIDIVREKSHTIGSSSAVITFREHPREILHPETHIPLLSTFDERMRLLESAGLDNAIVFDFTPEIASLSAHDFLALLAEKYALKGLVIGYDHRFGHNRSDGINEYKAYGQEFGIEVIQASPFLIEGYTVSSSAIREALMQREVAKANLMLGYRFPLSGCVVDGQHIGRSLGFPTANIQFAGHNKLLPPVGVYAVTATLPDGRRYNGMMNIGYRPTIEGDHRLSVEAHLFDFSGNLYGQEITIALVDYIRDERKYDSLDELRTHLVHDAHEARRILAQENANL</sequence>
<dbReference type="Proteomes" id="UP000824246">
    <property type="component" value="Unassembled WGS sequence"/>
</dbReference>
<keyword evidence="12" id="KW-0511">Multifunctional enzyme</keyword>
<evidence type="ECO:0000256" key="15">
    <source>
        <dbReference type="PIRNR" id="PIRNR004491"/>
    </source>
</evidence>
<keyword evidence="6 15" id="KW-0808">Transferase</keyword>
<evidence type="ECO:0000256" key="2">
    <source>
        <dbReference type="ARBA" id="ARBA00004726"/>
    </source>
</evidence>
<dbReference type="CDD" id="cd02064">
    <property type="entry name" value="FAD_synthetase_N"/>
    <property type="match status" value="1"/>
</dbReference>
<evidence type="ECO:0000256" key="10">
    <source>
        <dbReference type="ARBA" id="ARBA00022827"/>
    </source>
</evidence>
<evidence type="ECO:0000259" key="16">
    <source>
        <dbReference type="SMART" id="SM00904"/>
    </source>
</evidence>
<evidence type="ECO:0000256" key="9">
    <source>
        <dbReference type="ARBA" id="ARBA00022777"/>
    </source>
</evidence>
<comment type="pathway">
    <text evidence="2 15">Cofactor biosynthesis; FAD biosynthesis; FAD from FMN: step 1/1.</text>
</comment>
<dbReference type="GO" id="GO:0009398">
    <property type="term" value="P:FMN biosynthetic process"/>
    <property type="evidence" value="ECO:0007669"/>
    <property type="project" value="UniProtKB-UniRule"/>
</dbReference>
<proteinExistence type="inferred from homology"/>
<dbReference type="InterPro" id="IPR015864">
    <property type="entry name" value="FAD_synthase"/>
</dbReference>
<comment type="function">
    <text evidence="1">Catalyzes the phosphorylation of riboflavin to FMN followed by the adenylation of FMN to FAD.</text>
</comment>
<dbReference type="EC" id="2.7.1.26" evidence="15"/>
<dbReference type="PANTHER" id="PTHR22749:SF6">
    <property type="entry name" value="RIBOFLAVIN KINASE"/>
    <property type="match status" value="1"/>
</dbReference>
<comment type="caution">
    <text evidence="17">The sequence shown here is derived from an EMBL/GenBank/DDBJ whole genome shotgun (WGS) entry which is preliminary data.</text>
</comment>
<comment type="similarity">
    <text evidence="15">Belongs to the ribF family.</text>
</comment>
<evidence type="ECO:0000256" key="5">
    <source>
        <dbReference type="ARBA" id="ARBA00022643"/>
    </source>
</evidence>
<dbReference type="SUPFAM" id="SSF82114">
    <property type="entry name" value="Riboflavin kinase-like"/>
    <property type="match status" value="1"/>
</dbReference>
<evidence type="ECO:0000256" key="8">
    <source>
        <dbReference type="ARBA" id="ARBA00022741"/>
    </source>
</evidence>
<name>A0A9D1VPW0_9BACT</name>
<dbReference type="InterPro" id="IPR015865">
    <property type="entry name" value="Riboflavin_kinase_bac/euk"/>
</dbReference>
<organism evidence="17 18">
    <name type="scientific">Candidatus Barnesiella excrementipullorum</name>
    <dbReference type="NCBI Taxonomy" id="2838479"/>
    <lineage>
        <taxon>Bacteria</taxon>
        <taxon>Pseudomonadati</taxon>
        <taxon>Bacteroidota</taxon>
        <taxon>Bacteroidia</taxon>
        <taxon>Bacteroidales</taxon>
        <taxon>Barnesiellaceae</taxon>
        <taxon>Barnesiella</taxon>
    </lineage>
</organism>
<keyword evidence="4 15" id="KW-0285">Flavoprotein</keyword>
<dbReference type="PANTHER" id="PTHR22749">
    <property type="entry name" value="RIBOFLAVIN KINASE/FMN ADENYLYLTRANSFERASE"/>
    <property type="match status" value="1"/>
</dbReference>
<dbReference type="InterPro" id="IPR002606">
    <property type="entry name" value="Riboflavin_kinase_bac"/>
</dbReference>
<comment type="catalytic activity">
    <reaction evidence="14 15">
        <text>FMN + ATP + H(+) = FAD + diphosphate</text>
        <dbReference type="Rhea" id="RHEA:17237"/>
        <dbReference type="ChEBI" id="CHEBI:15378"/>
        <dbReference type="ChEBI" id="CHEBI:30616"/>
        <dbReference type="ChEBI" id="CHEBI:33019"/>
        <dbReference type="ChEBI" id="CHEBI:57692"/>
        <dbReference type="ChEBI" id="CHEBI:58210"/>
        <dbReference type="EC" id="2.7.7.2"/>
    </reaction>
</comment>
<comment type="pathway">
    <text evidence="3 15">Cofactor biosynthesis; FMN biosynthesis; FMN from riboflavin (ATP route): step 1/1.</text>
</comment>
<evidence type="ECO:0000313" key="17">
    <source>
        <dbReference type="EMBL" id="HIX44613.1"/>
    </source>
</evidence>
<dbReference type="Gene3D" id="2.40.30.30">
    <property type="entry name" value="Riboflavin kinase-like"/>
    <property type="match status" value="1"/>
</dbReference>
<evidence type="ECO:0000256" key="3">
    <source>
        <dbReference type="ARBA" id="ARBA00005201"/>
    </source>
</evidence>
<dbReference type="PIRSF" id="PIRSF004491">
    <property type="entry name" value="FAD_Synth"/>
    <property type="match status" value="1"/>
</dbReference>
<evidence type="ECO:0000256" key="11">
    <source>
        <dbReference type="ARBA" id="ARBA00022840"/>
    </source>
</evidence>
<evidence type="ECO:0000256" key="1">
    <source>
        <dbReference type="ARBA" id="ARBA00002121"/>
    </source>
</evidence>
<evidence type="ECO:0000256" key="12">
    <source>
        <dbReference type="ARBA" id="ARBA00023268"/>
    </source>
</evidence>
<evidence type="ECO:0000256" key="13">
    <source>
        <dbReference type="ARBA" id="ARBA00047880"/>
    </source>
</evidence>
<keyword evidence="8 15" id="KW-0547">Nucleotide-binding</keyword>
<dbReference type="NCBIfam" id="NF004162">
    <property type="entry name" value="PRK05627.1-5"/>
    <property type="match status" value="1"/>
</dbReference>
<evidence type="ECO:0000256" key="4">
    <source>
        <dbReference type="ARBA" id="ARBA00022630"/>
    </source>
</evidence>
<dbReference type="SMART" id="SM00904">
    <property type="entry name" value="Flavokinase"/>
    <property type="match status" value="1"/>
</dbReference>
<dbReference type="AlphaFoldDB" id="A0A9D1VPW0"/>
<evidence type="ECO:0000256" key="7">
    <source>
        <dbReference type="ARBA" id="ARBA00022695"/>
    </source>
</evidence>
<dbReference type="FunFam" id="3.40.50.620:FF:000021">
    <property type="entry name" value="Riboflavin biosynthesis protein"/>
    <property type="match status" value="1"/>
</dbReference>
<keyword evidence="7 15" id="KW-0548">Nucleotidyltransferase</keyword>
<dbReference type="Pfam" id="PF01687">
    <property type="entry name" value="Flavokinase"/>
    <property type="match status" value="1"/>
</dbReference>
<dbReference type="EC" id="2.7.7.2" evidence="15"/>
<feature type="domain" description="Riboflavin kinase" evidence="16">
    <location>
        <begin position="179"/>
        <end position="306"/>
    </location>
</feature>
<evidence type="ECO:0000256" key="14">
    <source>
        <dbReference type="ARBA" id="ARBA00049494"/>
    </source>
</evidence>
<keyword evidence="5 15" id="KW-0288">FMN</keyword>